<dbReference type="Gene3D" id="3.40.50.300">
    <property type="entry name" value="P-loop containing nucleotide triphosphate hydrolases"/>
    <property type="match status" value="3"/>
</dbReference>
<dbReference type="InterPro" id="IPR036670">
    <property type="entry name" value="SecA_X-link_sf"/>
</dbReference>
<feature type="domain" description="Helicase C-terminal" evidence="15">
    <location>
        <begin position="419"/>
        <end position="592"/>
    </location>
</feature>
<dbReference type="PROSITE" id="PS51192">
    <property type="entry name" value="HELICASE_ATP_BIND_1"/>
    <property type="match status" value="1"/>
</dbReference>
<evidence type="ECO:0000256" key="11">
    <source>
        <dbReference type="ARBA" id="ARBA00023010"/>
    </source>
</evidence>
<keyword evidence="9 13" id="KW-0653">Protein transport</keyword>
<dbReference type="SUPFAM" id="SSF52540">
    <property type="entry name" value="P-loop containing nucleoside triphosphate hydrolases"/>
    <property type="match status" value="2"/>
</dbReference>
<dbReference type="GO" id="GO:0008564">
    <property type="term" value="F:protein-exporting ATPase activity"/>
    <property type="evidence" value="ECO:0007669"/>
    <property type="project" value="UniProtKB-EC"/>
</dbReference>
<dbReference type="PROSITE" id="PS51194">
    <property type="entry name" value="HELICASE_CTER"/>
    <property type="match status" value="1"/>
</dbReference>
<comment type="caution">
    <text evidence="17">The sequence shown here is derived from an EMBL/GenBank/DDBJ whole genome shotgun (WGS) entry which is preliminary data.</text>
</comment>
<dbReference type="InterPro" id="IPR036266">
    <property type="entry name" value="SecA_Wing/Scaffold_sf"/>
</dbReference>
<dbReference type="GO" id="GO:0005524">
    <property type="term" value="F:ATP binding"/>
    <property type="evidence" value="ECO:0007669"/>
    <property type="project" value="UniProtKB-UniRule"/>
</dbReference>
<dbReference type="HAMAP" id="MF_01382">
    <property type="entry name" value="SecA"/>
    <property type="match status" value="1"/>
</dbReference>
<evidence type="ECO:0000259" key="15">
    <source>
        <dbReference type="PROSITE" id="PS51194"/>
    </source>
</evidence>
<dbReference type="EMBL" id="JACHIH010000039">
    <property type="protein sequence ID" value="MBB5049534.1"/>
    <property type="molecule type" value="Genomic_DNA"/>
</dbReference>
<keyword evidence="18" id="KW-1185">Reference proteome</keyword>
<dbReference type="GO" id="GO:0043952">
    <property type="term" value="P:protein transport by the Sec complex"/>
    <property type="evidence" value="ECO:0007669"/>
    <property type="project" value="TreeGrafter"/>
</dbReference>
<feature type="binding site" evidence="13">
    <location>
        <position position="87"/>
    </location>
    <ligand>
        <name>ATP</name>
        <dbReference type="ChEBI" id="CHEBI:30616"/>
    </ligand>
</feature>
<comment type="catalytic activity">
    <reaction evidence="13">
        <text>ATP + H2O + cellular proteinSide 1 = ADP + phosphate + cellular proteinSide 2.</text>
        <dbReference type="EC" id="7.4.2.8"/>
    </reaction>
</comment>
<evidence type="ECO:0000256" key="4">
    <source>
        <dbReference type="ARBA" id="ARBA00022475"/>
    </source>
</evidence>
<comment type="function">
    <text evidence="13">Part of the Sec protein translocase complex. Interacts with the SecYEG preprotein conducting channel. Has a central role in coupling the hydrolysis of ATP to the transfer of proteins into and across the cell membrane, serving both as a receptor for the preprotein-SecB complex and as an ATP-driven molecular motor driving the stepwise translocation of polypeptide chains across the membrane.</text>
</comment>
<evidence type="ECO:0000256" key="3">
    <source>
        <dbReference type="ARBA" id="ARBA00022448"/>
    </source>
</evidence>
<dbReference type="SUPFAM" id="SSF81886">
    <property type="entry name" value="Helical scaffold and wing domains of SecA"/>
    <property type="match status" value="1"/>
</dbReference>
<dbReference type="InterPro" id="IPR001650">
    <property type="entry name" value="Helicase_C-like"/>
</dbReference>
<comment type="similarity">
    <text evidence="2 13">Belongs to the SecA family.</text>
</comment>
<dbReference type="AlphaFoldDB" id="A0A7W8E0J8"/>
<dbReference type="Gene3D" id="3.90.1440.10">
    <property type="entry name" value="SecA, preprotein cross-linking domain"/>
    <property type="match status" value="1"/>
</dbReference>
<organism evidence="17 18">
    <name type="scientific">Rhodopseudomonas rhenobacensis</name>
    <dbReference type="NCBI Taxonomy" id="87461"/>
    <lineage>
        <taxon>Bacteria</taxon>
        <taxon>Pseudomonadati</taxon>
        <taxon>Pseudomonadota</taxon>
        <taxon>Alphaproteobacteria</taxon>
        <taxon>Hyphomicrobiales</taxon>
        <taxon>Nitrobacteraceae</taxon>
        <taxon>Rhodopseudomonas</taxon>
    </lineage>
</organism>
<dbReference type="PROSITE" id="PS51196">
    <property type="entry name" value="SECA_MOTOR_DEAD"/>
    <property type="match status" value="1"/>
</dbReference>
<name>A0A7W8E0J8_9BRAD</name>
<dbReference type="CDD" id="cd17928">
    <property type="entry name" value="DEXDc_SecA"/>
    <property type="match status" value="1"/>
</dbReference>
<evidence type="ECO:0000256" key="5">
    <source>
        <dbReference type="ARBA" id="ARBA00022490"/>
    </source>
</evidence>
<dbReference type="InterPro" id="IPR011130">
    <property type="entry name" value="SecA_preprotein_X-link_dom"/>
</dbReference>
<dbReference type="PRINTS" id="PR00906">
    <property type="entry name" value="SECA"/>
</dbReference>
<evidence type="ECO:0000256" key="6">
    <source>
        <dbReference type="ARBA" id="ARBA00022519"/>
    </source>
</evidence>
<dbReference type="InterPro" id="IPR011116">
    <property type="entry name" value="SecA_Wing/Scaffold"/>
</dbReference>
<keyword evidence="5 13" id="KW-0963">Cytoplasm</keyword>
<dbReference type="GO" id="GO:0017038">
    <property type="term" value="P:protein import"/>
    <property type="evidence" value="ECO:0007669"/>
    <property type="project" value="InterPro"/>
</dbReference>
<evidence type="ECO:0000256" key="10">
    <source>
        <dbReference type="ARBA" id="ARBA00022967"/>
    </source>
</evidence>
<keyword evidence="3 13" id="KW-0813">Transport</keyword>
<dbReference type="InterPro" id="IPR011115">
    <property type="entry name" value="SecA_DEAD"/>
</dbReference>
<dbReference type="Pfam" id="PF21090">
    <property type="entry name" value="P-loop_SecA"/>
    <property type="match status" value="2"/>
</dbReference>
<dbReference type="CDD" id="cd18803">
    <property type="entry name" value="SF2_C_secA"/>
    <property type="match status" value="1"/>
</dbReference>
<keyword evidence="7 13" id="KW-0547">Nucleotide-binding</keyword>
<keyword evidence="12 13" id="KW-0472">Membrane</keyword>
<feature type="domain" description="Helicase ATP-binding" evidence="14">
    <location>
        <begin position="89"/>
        <end position="283"/>
    </location>
</feature>
<dbReference type="Pfam" id="PF07517">
    <property type="entry name" value="SecA_DEAD"/>
    <property type="match status" value="1"/>
</dbReference>
<dbReference type="InterPro" id="IPR027417">
    <property type="entry name" value="P-loop_NTPase"/>
</dbReference>
<dbReference type="SMART" id="SM00958">
    <property type="entry name" value="SecA_PP_bind"/>
    <property type="match status" value="1"/>
</dbReference>
<dbReference type="SMART" id="SM00957">
    <property type="entry name" value="SecA_DEAD"/>
    <property type="match status" value="1"/>
</dbReference>
<dbReference type="SUPFAM" id="SSF81767">
    <property type="entry name" value="Pre-protein crosslinking domain of SecA"/>
    <property type="match status" value="1"/>
</dbReference>
<evidence type="ECO:0000256" key="9">
    <source>
        <dbReference type="ARBA" id="ARBA00022927"/>
    </source>
</evidence>
<evidence type="ECO:0000256" key="8">
    <source>
        <dbReference type="ARBA" id="ARBA00022840"/>
    </source>
</evidence>
<dbReference type="GO" id="GO:0065002">
    <property type="term" value="P:intracellular protein transmembrane transport"/>
    <property type="evidence" value="ECO:0007669"/>
    <property type="project" value="UniProtKB-UniRule"/>
</dbReference>
<keyword evidence="6" id="KW-0997">Cell inner membrane</keyword>
<dbReference type="InterPro" id="IPR014001">
    <property type="entry name" value="Helicase_ATP-bd"/>
</dbReference>
<dbReference type="GO" id="GO:0006605">
    <property type="term" value="P:protein targeting"/>
    <property type="evidence" value="ECO:0007669"/>
    <property type="project" value="UniProtKB-UniRule"/>
</dbReference>
<gene>
    <name evidence="13" type="primary">secA</name>
    <name evidence="17" type="ORF">HNR60_004314</name>
</gene>
<reference evidence="17 18" key="1">
    <citation type="submission" date="2020-08" db="EMBL/GenBank/DDBJ databases">
        <title>Genomic Encyclopedia of Type Strains, Phase IV (KMG-IV): sequencing the most valuable type-strain genomes for metagenomic binning, comparative biology and taxonomic classification.</title>
        <authorList>
            <person name="Goeker M."/>
        </authorList>
    </citation>
    <scope>NUCLEOTIDE SEQUENCE [LARGE SCALE GENOMIC DNA]</scope>
    <source>
        <strain evidence="17 18">DSM 12706</strain>
    </source>
</reference>
<protein>
    <recommendedName>
        <fullName evidence="13">Protein translocase subunit SecA</fullName>
        <ecNumber evidence="13">7.4.2.8</ecNumber>
    </recommendedName>
</protein>
<evidence type="ECO:0000313" key="18">
    <source>
        <dbReference type="Proteomes" id="UP000542353"/>
    </source>
</evidence>
<comment type="subcellular location">
    <subcellularLocation>
        <location evidence="13">Cell membrane</location>
        <topology evidence="13">Peripheral membrane protein</topology>
        <orientation evidence="13">Cytoplasmic side</orientation>
    </subcellularLocation>
    <subcellularLocation>
        <location evidence="13">Cytoplasm</location>
    </subcellularLocation>
    <subcellularLocation>
        <location evidence="1">Membrane</location>
        <topology evidence="1">Peripheral membrane protein</topology>
    </subcellularLocation>
    <text evidence="13">Distribution is 50-50.</text>
</comment>
<dbReference type="InterPro" id="IPR000185">
    <property type="entry name" value="SecA"/>
</dbReference>
<dbReference type="GO" id="GO:0031522">
    <property type="term" value="C:cell envelope Sec protein transport complex"/>
    <property type="evidence" value="ECO:0007669"/>
    <property type="project" value="TreeGrafter"/>
</dbReference>
<dbReference type="GO" id="GO:0005886">
    <property type="term" value="C:plasma membrane"/>
    <property type="evidence" value="ECO:0007669"/>
    <property type="project" value="UniProtKB-SubCell"/>
</dbReference>
<dbReference type="Proteomes" id="UP000542353">
    <property type="component" value="Unassembled WGS sequence"/>
</dbReference>
<dbReference type="Pfam" id="PF01043">
    <property type="entry name" value="SecA_PP_bind"/>
    <property type="match status" value="1"/>
</dbReference>
<keyword evidence="4 13" id="KW-1003">Cell membrane</keyword>
<dbReference type="RefSeq" id="WP_184261882.1">
    <property type="nucleotide sequence ID" value="NZ_JACHIH010000039.1"/>
</dbReference>
<accession>A0A7W8E0J8</accession>
<dbReference type="PANTHER" id="PTHR30612">
    <property type="entry name" value="SECA INNER MEMBRANE COMPONENT OF SEC PROTEIN SECRETION SYSTEM"/>
    <property type="match status" value="1"/>
</dbReference>
<evidence type="ECO:0000256" key="2">
    <source>
        <dbReference type="ARBA" id="ARBA00007650"/>
    </source>
</evidence>
<dbReference type="InterPro" id="IPR044722">
    <property type="entry name" value="SecA_SF2_C"/>
</dbReference>
<evidence type="ECO:0000256" key="13">
    <source>
        <dbReference type="HAMAP-Rule" id="MF_01382"/>
    </source>
</evidence>
<dbReference type="Pfam" id="PF07516">
    <property type="entry name" value="SecA_SW"/>
    <property type="match status" value="1"/>
</dbReference>
<evidence type="ECO:0000313" key="17">
    <source>
        <dbReference type="EMBL" id="MBB5049534.1"/>
    </source>
</evidence>
<dbReference type="GO" id="GO:0005829">
    <property type="term" value="C:cytosol"/>
    <property type="evidence" value="ECO:0007669"/>
    <property type="project" value="TreeGrafter"/>
</dbReference>
<feature type="domain" description="SecA family profile" evidence="16">
    <location>
        <begin position="3"/>
        <end position="588"/>
    </location>
</feature>
<evidence type="ECO:0000256" key="7">
    <source>
        <dbReference type="ARBA" id="ARBA00022741"/>
    </source>
</evidence>
<evidence type="ECO:0000256" key="12">
    <source>
        <dbReference type="ARBA" id="ARBA00023136"/>
    </source>
</evidence>
<keyword evidence="11 13" id="KW-0811">Translocation</keyword>
<dbReference type="InterPro" id="IPR014018">
    <property type="entry name" value="SecA_motor_DEAD"/>
</dbReference>
<proteinExistence type="inferred from homology"/>
<dbReference type="EC" id="7.4.2.8" evidence="13"/>
<keyword evidence="10 13" id="KW-1278">Translocase</keyword>
<sequence length="788" mass="86344">MILRLARAAFGSRAERRLARYRAIAEQIISAAPDDATLSDAALPDRVRELRAQAAAGTSLDDLTLPMFALVREAARRTLAQQHVPEQLIGGLALRDGAIAEMQTGEGKTLAATLVCALQALAGRGVHVAVPNDYLAARDAGWMRPVYEMLGLSVGLITQEMDDDTRRAAYGCDITYGMASEFGLDYLRDNLKFSAAETVQRGHAFALVDEADAVLIDDAGVPLSLYGPLGDQSEYYRLIDRIIAALQPVHYQLDTRRRVALSDAGYDAVDRALRQAGLLKASSLHEIESISLLHHVVQALRAHVLLTRDRDYIVQGDEVVIVDHGSGRMLPGRRYDEGLHQALEAKEGCPIGEETRTVASMTFQTFFRRYDKLAGMTGTAQADAEEYRAIYGLEVIAIPTHRPMIRRDEALLHRTEADKLRAILASVEDAHGRGQPVLIGTPSIEHCDAVAAYLAAHGWSEGDGAKSFTVLHARHAAEEARIIARAGRPGAVTIATAMAGRGTDIRLGGVPHDETLRAQALAAGGLLVIGAEPHPHRRRDAQLRGRAGRQGDPGRSIFHAALDDELLRAPQAEPQLDPAQAQRLVIAVQAREEARSFDQRLALLRFDEVITKQRETLYAQRRAIRDDPAPLVLVAQFRDDTIDDLMARFAPPSAKWDVENLDAAVRAILTLAVPIAEPPSARAAAARALRATLNATAAQWMQCKIDALGEAAIGEILRRVMLALLDQLWAEQSERLEHLKRRIGDRRLPPHKVIAEFQIEAFALFELLAREVRHEVTAHAMRLGAERS</sequence>
<feature type="binding site" evidence="13">
    <location>
        <position position="504"/>
    </location>
    <ligand>
        <name>ATP</name>
        <dbReference type="ChEBI" id="CHEBI:30616"/>
    </ligand>
</feature>
<dbReference type="Gene3D" id="1.10.3060.10">
    <property type="entry name" value="Helical scaffold and wing domains of SecA"/>
    <property type="match status" value="1"/>
</dbReference>
<evidence type="ECO:0000259" key="14">
    <source>
        <dbReference type="PROSITE" id="PS51192"/>
    </source>
</evidence>
<evidence type="ECO:0000259" key="16">
    <source>
        <dbReference type="PROSITE" id="PS51196"/>
    </source>
</evidence>
<dbReference type="PANTHER" id="PTHR30612:SF0">
    <property type="entry name" value="CHLOROPLAST PROTEIN-TRANSPORTING ATPASE"/>
    <property type="match status" value="1"/>
</dbReference>
<feature type="binding site" evidence="13">
    <location>
        <begin position="105"/>
        <end position="109"/>
    </location>
    <ligand>
        <name>ATP</name>
        <dbReference type="ChEBI" id="CHEBI:30616"/>
    </ligand>
</feature>
<comment type="subunit">
    <text evidence="13">Monomer and homodimer. Part of the essential Sec protein translocation apparatus which comprises SecA, SecYEG and auxiliary proteins SecDF-YajC and YidC.</text>
</comment>
<evidence type="ECO:0000256" key="1">
    <source>
        <dbReference type="ARBA" id="ARBA00004170"/>
    </source>
</evidence>
<dbReference type="FunFam" id="3.40.50.300:FF:000429">
    <property type="entry name" value="Preprotein translocase subunit SecA"/>
    <property type="match status" value="1"/>
</dbReference>
<keyword evidence="8 13" id="KW-0067">ATP-binding</keyword>